<comment type="subcellular location">
    <subcellularLocation>
        <location evidence="1">Cell membrane</location>
        <topology evidence="1">Multi-pass membrane protein</topology>
    </subcellularLocation>
</comment>
<evidence type="ECO:0000313" key="8">
    <source>
        <dbReference type="Proteomes" id="UP000193317"/>
    </source>
</evidence>
<accession>A0A1X2F404</accession>
<comment type="caution">
    <text evidence="7">The sequence shown here is derived from an EMBL/GenBank/DDBJ whole genome shotgun (WGS) entry which is preliminary data.</text>
</comment>
<dbReference type="PANTHER" id="PTHR23539:SF1">
    <property type="entry name" value="MAJOR FACILITATOR SUPERFAMILY (MFS) PROFILE DOMAIN-CONTAINING PROTEIN"/>
    <property type="match status" value="1"/>
</dbReference>
<dbReference type="AlphaFoldDB" id="A0A1X2F404"/>
<protein>
    <recommendedName>
        <fullName evidence="6">Major facilitator superfamily (MFS) profile domain-containing protein</fullName>
    </recommendedName>
</protein>
<keyword evidence="2 5" id="KW-0812">Transmembrane</keyword>
<evidence type="ECO:0000313" key="7">
    <source>
        <dbReference type="EMBL" id="ORX13106.1"/>
    </source>
</evidence>
<evidence type="ECO:0000256" key="3">
    <source>
        <dbReference type="ARBA" id="ARBA00022989"/>
    </source>
</evidence>
<dbReference type="Proteomes" id="UP000193317">
    <property type="component" value="Unassembled WGS sequence"/>
</dbReference>
<reference evidence="7 8" key="1">
    <citation type="submission" date="2016-01" db="EMBL/GenBank/DDBJ databases">
        <title>The new phylogeny of the genus Mycobacterium.</title>
        <authorList>
            <person name="Tarcisio F."/>
            <person name="Conor M."/>
            <person name="Antonella G."/>
            <person name="Elisabetta G."/>
            <person name="Giulia F.S."/>
            <person name="Sara T."/>
            <person name="Anna F."/>
            <person name="Clotilde B."/>
            <person name="Roberto B."/>
            <person name="Veronica D.S."/>
            <person name="Fabio R."/>
            <person name="Monica P."/>
            <person name="Olivier J."/>
            <person name="Enrico T."/>
            <person name="Nicola S."/>
        </authorList>
    </citation>
    <scope>NUCLEOTIDE SEQUENCE [LARGE SCALE GENOMIC DNA]</scope>
    <source>
        <strain evidence="7 8">DSM 44166</strain>
    </source>
</reference>
<gene>
    <name evidence="7" type="ORF">AWC27_21850</name>
</gene>
<keyword evidence="3 5" id="KW-1133">Transmembrane helix</keyword>
<dbReference type="GO" id="GO:0022857">
    <property type="term" value="F:transmembrane transporter activity"/>
    <property type="evidence" value="ECO:0007669"/>
    <property type="project" value="InterPro"/>
</dbReference>
<dbReference type="SUPFAM" id="SSF103473">
    <property type="entry name" value="MFS general substrate transporter"/>
    <property type="match status" value="1"/>
</dbReference>
<dbReference type="EMBL" id="LQPW01000029">
    <property type="protein sequence ID" value="ORX13106.1"/>
    <property type="molecule type" value="Genomic_DNA"/>
</dbReference>
<name>A0A1X2F404_MYCSZ</name>
<sequence length="62" mass="5860">MGAVTAATGIGASVSNLAAGSIVVEAGYNAAFMALGAIAGAGFVLYLVAVPESSARDASDSP</sequence>
<evidence type="ECO:0000256" key="2">
    <source>
        <dbReference type="ARBA" id="ARBA00022692"/>
    </source>
</evidence>
<dbReference type="InterPro" id="IPR036259">
    <property type="entry name" value="MFS_trans_sf"/>
</dbReference>
<keyword evidence="8" id="KW-1185">Reference proteome</keyword>
<organism evidence="7 8">
    <name type="scientific">Mycobacterium szulgai</name>
    <dbReference type="NCBI Taxonomy" id="1787"/>
    <lineage>
        <taxon>Bacteria</taxon>
        <taxon>Bacillati</taxon>
        <taxon>Actinomycetota</taxon>
        <taxon>Actinomycetes</taxon>
        <taxon>Mycobacteriales</taxon>
        <taxon>Mycobacteriaceae</taxon>
        <taxon>Mycobacterium</taxon>
    </lineage>
</organism>
<keyword evidence="4 5" id="KW-0472">Membrane</keyword>
<feature type="domain" description="Major facilitator superfamily (MFS) profile" evidence="6">
    <location>
        <begin position="1"/>
        <end position="54"/>
    </location>
</feature>
<evidence type="ECO:0000256" key="4">
    <source>
        <dbReference type="ARBA" id="ARBA00023136"/>
    </source>
</evidence>
<dbReference type="InterPro" id="IPR020846">
    <property type="entry name" value="MFS_dom"/>
</dbReference>
<dbReference type="PANTHER" id="PTHR23539">
    <property type="entry name" value="MFS TRANSPORTER"/>
    <property type="match status" value="1"/>
</dbReference>
<feature type="transmembrane region" description="Helical" evidence="5">
    <location>
        <begin position="30"/>
        <end position="49"/>
    </location>
</feature>
<evidence type="ECO:0000259" key="6">
    <source>
        <dbReference type="PROSITE" id="PS50850"/>
    </source>
</evidence>
<dbReference type="GO" id="GO:0005886">
    <property type="term" value="C:plasma membrane"/>
    <property type="evidence" value="ECO:0007669"/>
    <property type="project" value="UniProtKB-SubCell"/>
</dbReference>
<evidence type="ECO:0000256" key="1">
    <source>
        <dbReference type="ARBA" id="ARBA00004651"/>
    </source>
</evidence>
<dbReference type="Gene3D" id="1.20.1250.20">
    <property type="entry name" value="MFS general substrate transporter like domains"/>
    <property type="match status" value="1"/>
</dbReference>
<proteinExistence type="predicted"/>
<dbReference type="PROSITE" id="PS50850">
    <property type="entry name" value="MFS"/>
    <property type="match status" value="1"/>
</dbReference>
<evidence type="ECO:0000256" key="5">
    <source>
        <dbReference type="SAM" id="Phobius"/>
    </source>
</evidence>